<dbReference type="PANTHER" id="PTHR46889:SF4">
    <property type="entry name" value="TRANSPOSASE INSO FOR INSERTION SEQUENCE ELEMENT IS911B-RELATED"/>
    <property type="match status" value="1"/>
</dbReference>
<reference evidence="2 3" key="1">
    <citation type="submission" date="2023-07" db="EMBL/GenBank/DDBJ databases">
        <title>Sorghum-associated microbial communities from plants grown in Nebraska, USA.</title>
        <authorList>
            <person name="Schachtman D."/>
        </authorList>
    </citation>
    <scope>NUCLEOTIDE SEQUENCE [LARGE SCALE GENOMIC DNA]</scope>
    <source>
        <strain evidence="2 3">CC482</strain>
    </source>
</reference>
<dbReference type="InterPro" id="IPR036397">
    <property type="entry name" value="RNaseH_sf"/>
</dbReference>
<evidence type="ECO:0000313" key="2">
    <source>
        <dbReference type="EMBL" id="MDQ0111248.1"/>
    </source>
</evidence>
<dbReference type="Pfam" id="PF13683">
    <property type="entry name" value="rve_3"/>
    <property type="match status" value="1"/>
</dbReference>
<dbReference type="PROSITE" id="PS50994">
    <property type="entry name" value="INTEGRASE"/>
    <property type="match status" value="1"/>
</dbReference>
<dbReference type="RefSeq" id="WP_373459577.1">
    <property type="nucleotide sequence ID" value="NZ_JAUSSU010000002.1"/>
</dbReference>
<protein>
    <submittedName>
        <fullName evidence="2">Transposase InsO family protein</fullName>
    </submittedName>
</protein>
<dbReference type="EMBL" id="JAUSSU010000002">
    <property type="protein sequence ID" value="MDQ0111248.1"/>
    <property type="molecule type" value="Genomic_DNA"/>
</dbReference>
<comment type="caution">
    <text evidence="2">The sequence shown here is derived from an EMBL/GenBank/DDBJ whole genome shotgun (WGS) entry which is preliminary data.</text>
</comment>
<dbReference type="InterPro" id="IPR050900">
    <property type="entry name" value="Transposase_IS3/IS150/IS904"/>
</dbReference>
<sequence>MSRKGNCYDNACIESFNRVLKKELVYQTKFRTRKQAYDAIYQYIEFDYNRIRIHSIIGYLTPQHCEKRYYEQQQSA</sequence>
<evidence type="ECO:0000313" key="3">
    <source>
        <dbReference type="Proteomes" id="UP001229346"/>
    </source>
</evidence>
<feature type="domain" description="Integrase catalytic" evidence="1">
    <location>
        <begin position="1"/>
        <end position="69"/>
    </location>
</feature>
<dbReference type="Proteomes" id="UP001229346">
    <property type="component" value="Unassembled WGS sequence"/>
</dbReference>
<dbReference type="SUPFAM" id="SSF53098">
    <property type="entry name" value="Ribonuclease H-like"/>
    <property type="match status" value="1"/>
</dbReference>
<dbReference type="InterPro" id="IPR012337">
    <property type="entry name" value="RNaseH-like_sf"/>
</dbReference>
<gene>
    <name evidence="2" type="ORF">J2T15_000681</name>
</gene>
<name>A0ABT9TWY6_PAEHA</name>
<dbReference type="InterPro" id="IPR001584">
    <property type="entry name" value="Integrase_cat-core"/>
</dbReference>
<proteinExistence type="predicted"/>
<dbReference type="PANTHER" id="PTHR46889">
    <property type="entry name" value="TRANSPOSASE INSF FOR INSERTION SEQUENCE IS3B-RELATED"/>
    <property type="match status" value="1"/>
</dbReference>
<organism evidence="2 3">
    <name type="scientific">Paenibacillus harenae</name>
    <dbReference type="NCBI Taxonomy" id="306543"/>
    <lineage>
        <taxon>Bacteria</taxon>
        <taxon>Bacillati</taxon>
        <taxon>Bacillota</taxon>
        <taxon>Bacilli</taxon>
        <taxon>Bacillales</taxon>
        <taxon>Paenibacillaceae</taxon>
        <taxon>Paenibacillus</taxon>
    </lineage>
</organism>
<keyword evidence="3" id="KW-1185">Reference proteome</keyword>
<evidence type="ECO:0000259" key="1">
    <source>
        <dbReference type="PROSITE" id="PS50994"/>
    </source>
</evidence>
<dbReference type="Gene3D" id="3.30.420.10">
    <property type="entry name" value="Ribonuclease H-like superfamily/Ribonuclease H"/>
    <property type="match status" value="1"/>
</dbReference>
<accession>A0ABT9TWY6</accession>